<evidence type="ECO:0000256" key="1">
    <source>
        <dbReference type="ARBA" id="ARBA00008138"/>
    </source>
</evidence>
<proteinExistence type="inferred from homology"/>
<evidence type="ECO:0000313" key="4">
    <source>
        <dbReference type="EMBL" id="CAK9036461.1"/>
    </source>
</evidence>
<feature type="non-terminal residue" evidence="4">
    <location>
        <position position="231"/>
    </location>
</feature>
<evidence type="ECO:0000313" key="5">
    <source>
        <dbReference type="Proteomes" id="UP001642464"/>
    </source>
</evidence>
<dbReference type="NCBIfam" id="TIGR00027">
    <property type="entry name" value="mthyl_TIGR00027"/>
    <property type="match status" value="1"/>
</dbReference>
<dbReference type="Gene3D" id="3.40.50.150">
    <property type="entry name" value="Vaccinia Virus protein VP39"/>
    <property type="match status" value="1"/>
</dbReference>
<sequence>MSDSTAAGVAKARHLESLALESARIVDDPYAQYFYTGATLVSLMGHRAGVWLFDWMMPGIYDMLIARTKTIDELLRAEAPSVQQVVILGAGYDMRGFRLHHEGLQIFEVDQPAVQARKKAKVAQIPNLPSASVHYVPVDFSCQLVDEELRKVPSFDPKAASLIIFEGVTQYIPREAVASTIKAMDSISGEGSTFFMSYVDEQVQTPEKVVGAGYANPQKLQQIISYAAKLG</sequence>
<organism evidence="4 5">
    <name type="scientific">Durusdinium trenchii</name>
    <dbReference type="NCBI Taxonomy" id="1381693"/>
    <lineage>
        <taxon>Eukaryota</taxon>
        <taxon>Sar</taxon>
        <taxon>Alveolata</taxon>
        <taxon>Dinophyceae</taxon>
        <taxon>Suessiales</taxon>
        <taxon>Symbiodiniaceae</taxon>
        <taxon>Durusdinium</taxon>
    </lineage>
</organism>
<dbReference type="InterPro" id="IPR029063">
    <property type="entry name" value="SAM-dependent_MTases_sf"/>
</dbReference>
<protein>
    <submittedName>
        <fullName evidence="4">S-adenosyl-L-methionine-dependent methyltransferase SACE_1742</fullName>
    </submittedName>
</protein>
<dbReference type="Pfam" id="PF04072">
    <property type="entry name" value="LCM"/>
    <property type="match status" value="1"/>
</dbReference>
<dbReference type="Proteomes" id="UP001642464">
    <property type="component" value="Unassembled WGS sequence"/>
</dbReference>
<gene>
    <name evidence="4" type="ORF">SCF082_LOCUS21743</name>
</gene>
<dbReference type="EMBL" id="CAXAMM010015502">
    <property type="protein sequence ID" value="CAK9036461.1"/>
    <property type="molecule type" value="Genomic_DNA"/>
</dbReference>
<dbReference type="InterPro" id="IPR007213">
    <property type="entry name" value="Ppm1/Ppm2/Tcmp"/>
</dbReference>
<keyword evidence="2 4" id="KW-0489">Methyltransferase</keyword>
<dbReference type="GO" id="GO:0008168">
    <property type="term" value="F:methyltransferase activity"/>
    <property type="evidence" value="ECO:0007669"/>
    <property type="project" value="UniProtKB-KW"/>
</dbReference>
<reference evidence="4 5" key="1">
    <citation type="submission" date="2024-02" db="EMBL/GenBank/DDBJ databases">
        <authorList>
            <person name="Chen Y."/>
            <person name="Shah S."/>
            <person name="Dougan E. K."/>
            <person name="Thang M."/>
            <person name="Chan C."/>
        </authorList>
    </citation>
    <scope>NUCLEOTIDE SEQUENCE [LARGE SCALE GENOMIC DNA]</scope>
</reference>
<evidence type="ECO:0000256" key="3">
    <source>
        <dbReference type="ARBA" id="ARBA00022679"/>
    </source>
</evidence>
<accession>A0ABP0LBD6</accession>
<evidence type="ECO:0000256" key="2">
    <source>
        <dbReference type="ARBA" id="ARBA00022603"/>
    </source>
</evidence>
<dbReference type="PANTHER" id="PTHR43619:SF2">
    <property type="entry name" value="S-ADENOSYL-L-METHIONINE-DEPENDENT METHYLTRANSFERASES SUPERFAMILY PROTEIN"/>
    <property type="match status" value="1"/>
</dbReference>
<keyword evidence="3" id="KW-0808">Transferase</keyword>
<dbReference type="PANTHER" id="PTHR43619">
    <property type="entry name" value="S-ADENOSYL-L-METHIONINE-DEPENDENT METHYLTRANSFERASE YKTD-RELATED"/>
    <property type="match status" value="1"/>
</dbReference>
<keyword evidence="5" id="KW-1185">Reference proteome</keyword>
<comment type="similarity">
    <text evidence="1">Belongs to the UPF0677 family.</text>
</comment>
<dbReference type="InterPro" id="IPR011610">
    <property type="entry name" value="SAM_mthyl_Trfase_ML2640-like"/>
</dbReference>
<name>A0ABP0LBD6_9DINO</name>
<dbReference type="GO" id="GO:0032259">
    <property type="term" value="P:methylation"/>
    <property type="evidence" value="ECO:0007669"/>
    <property type="project" value="UniProtKB-KW"/>
</dbReference>
<dbReference type="SUPFAM" id="SSF53335">
    <property type="entry name" value="S-adenosyl-L-methionine-dependent methyltransferases"/>
    <property type="match status" value="1"/>
</dbReference>
<comment type="caution">
    <text evidence="4">The sequence shown here is derived from an EMBL/GenBank/DDBJ whole genome shotgun (WGS) entry which is preliminary data.</text>
</comment>